<evidence type="ECO:0000256" key="8">
    <source>
        <dbReference type="ARBA" id="ARBA00059584"/>
    </source>
</evidence>
<sequence length="463" mass="48911">MADADADAAAAAATIAGEPSSSSMLDSLGEDITRIVTPVSTCMLLVVVLVSLLSSSSSPSPFTVAGGGSAGAGAGDEITSALITAVTFVVAVTVATFLLVLLFYLRCTPCLRAYLGFSSLSVLLLLGGHVALLLLSRLRFPLDAVSFALLLPNAAAALALAALSPASVPIALHQAALVAIAVLTAFWFTLLPEWTTWALLVAMALYDLAAVLLPGGPLRVLLELAIERNEEIPALVYEARPVDPRHGQNWRLWRERQQPTAGGDFDSNSTVEVIGEVLGSNLGANSAGDLGISAFRSDEQVDDLSGDARNLRFGGTSMPNLSSDSVRAQVEVLQALPETRVSVAEMRVPLIQPQPDRTRVEEEDDDEDGIGLSSSGAIKLGLGDFIFYSVLVGRAAMYDYMTVYACYLAIIAGLGITLLLLAFYRKALPALPVSIALGVVFYVLTRTLLETFVMQCSTNLLMF</sequence>
<comment type="subcellular location">
    <subcellularLocation>
        <location evidence="10">Endoplasmic reticulum membrane</location>
        <topology evidence="10">Multi-pass membrane protein</topology>
    </subcellularLocation>
    <subcellularLocation>
        <location evidence="10">Golgi apparatus membrane</location>
        <topology evidence="10">Multi-pass membrane protein</topology>
    </subcellularLocation>
</comment>
<evidence type="ECO:0000256" key="3">
    <source>
        <dbReference type="ARBA" id="ARBA00022824"/>
    </source>
</evidence>
<dbReference type="InterPro" id="IPR001108">
    <property type="entry name" value="Peptidase_A22A"/>
</dbReference>
<feature type="transmembrane region" description="Helical" evidence="10">
    <location>
        <begin position="170"/>
        <end position="188"/>
    </location>
</feature>
<keyword evidence="3 10" id="KW-0256">Endoplasmic reticulum</keyword>
<evidence type="ECO:0000256" key="7">
    <source>
        <dbReference type="ARBA" id="ARBA00023136"/>
    </source>
</evidence>
<dbReference type="AlphaFoldDB" id="A0A0D9VW82"/>
<dbReference type="STRING" id="77586.A0A0D9VW82"/>
<dbReference type="Pfam" id="PF01080">
    <property type="entry name" value="Presenilin"/>
    <property type="match status" value="1"/>
</dbReference>
<dbReference type="EC" id="3.4.23.-" evidence="10"/>
<evidence type="ECO:0000256" key="4">
    <source>
        <dbReference type="ARBA" id="ARBA00022976"/>
    </source>
</evidence>
<comment type="similarity">
    <text evidence="1 10">Belongs to the peptidase A22A family.</text>
</comment>
<evidence type="ECO:0000313" key="12">
    <source>
        <dbReference type="Proteomes" id="UP000032180"/>
    </source>
</evidence>
<dbReference type="GO" id="GO:0005798">
    <property type="term" value="C:Golgi-associated vesicle"/>
    <property type="evidence" value="ECO:0007669"/>
    <property type="project" value="UniProtKB-ARBA"/>
</dbReference>
<dbReference type="GO" id="GO:0000139">
    <property type="term" value="C:Golgi membrane"/>
    <property type="evidence" value="ECO:0007669"/>
    <property type="project" value="UniProtKB-SubCell"/>
</dbReference>
<feature type="transmembrane region" description="Helical" evidence="10">
    <location>
        <begin position="404"/>
        <end position="424"/>
    </location>
</feature>
<feature type="transmembrane region" description="Helical" evidence="10">
    <location>
        <begin position="144"/>
        <end position="163"/>
    </location>
</feature>
<feature type="transmembrane region" description="Helical" evidence="10">
    <location>
        <begin position="194"/>
        <end position="213"/>
    </location>
</feature>
<dbReference type="PANTHER" id="PTHR10202">
    <property type="entry name" value="PRESENILIN"/>
    <property type="match status" value="1"/>
</dbReference>
<keyword evidence="6 10" id="KW-0333">Golgi apparatus</keyword>
<evidence type="ECO:0000256" key="6">
    <source>
        <dbReference type="ARBA" id="ARBA00023034"/>
    </source>
</evidence>
<dbReference type="HOGENOM" id="CLU_022975_2_0_1"/>
<dbReference type="PANTHER" id="PTHR10202:SF13">
    <property type="entry name" value="PRESENILIN HOMOLOG"/>
    <property type="match status" value="1"/>
</dbReference>
<reference evidence="12" key="2">
    <citation type="submission" date="2013-12" db="EMBL/GenBank/DDBJ databases">
        <authorList>
            <person name="Yu Y."/>
            <person name="Lee S."/>
            <person name="de Baynast K."/>
            <person name="Wissotski M."/>
            <person name="Liu L."/>
            <person name="Talag J."/>
            <person name="Goicoechea J."/>
            <person name="Angelova A."/>
            <person name="Jetty R."/>
            <person name="Kudrna D."/>
            <person name="Golser W."/>
            <person name="Rivera L."/>
            <person name="Zhang J."/>
            <person name="Wing R."/>
        </authorList>
    </citation>
    <scope>NUCLEOTIDE SEQUENCE</scope>
</reference>
<dbReference type="Gramene" id="LPERR03G21160.1">
    <property type="protein sequence ID" value="LPERR03G21160.1"/>
    <property type="gene ID" value="LPERR03G21160"/>
</dbReference>
<comment type="function">
    <text evidence="8 10">Probable subunit of the gamma-secretase complex, an endoprotease complex that catalyzes the intramembrane cleavage of integral membrane proteins such as Notch receptors.</text>
</comment>
<keyword evidence="7 10" id="KW-0472">Membrane</keyword>
<proteinExistence type="inferred from homology"/>
<dbReference type="MEROPS" id="A22.A02"/>
<dbReference type="Proteomes" id="UP000032180">
    <property type="component" value="Chromosome 3"/>
</dbReference>
<dbReference type="FunFam" id="1.10.472.100:FF:000002">
    <property type="entry name" value="Presenilin"/>
    <property type="match status" value="1"/>
</dbReference>
<dbReference type="PRINTS" id="PR01072">
    <property type="entry name" value="PRESENILIN"/>
</dbReference>
<dbReference type="GO" id="GO:0005789">
    <property type="term" value="C:endoplasmic reticulum membrane"/>
    <property type="evidence" value="ECO:0007669"/>
    <property type="project" value="UniProtKB-SubCell"/>
</dbReference>
<evidence type="ECO:0000256" key="1">
    <source>
        <dbReference type="ARBA" id="ARBA00008604"/>
    </source>
</evidence>
<organism evidence="11 12">
    <name type="scientific">Leersia perrieri</name>
    <dbReference type="NCBI Taxonomy" id="77586"/>
    <lineage>
        <taxon>Eukaryota</taxon>
        <taxon>Viridiplantae</taxon>
        <taxon>Streptophyta</taxon>
        <taxon>Embryophyta</taxon>
        <taxon>Tracheophyta</taxon>
        <taxon>Spermatophyta</taxon>
        <taxon>Magnoliopsida</taxon>
        <taxon>Liliopsida</taxon>
        <taxon>Poales</taxon>
        <taxon>Poaceae</taxon>
        <taxon>BOP clade</taxon>
        <taxon>Oryzoideae</taxon>
        <taxon>Oryzeae</taxon>
        <taxon>Oryzinae</taxon>
        <taxon>Leersia</taxon>
    </lineage>
</organism>
<dbReference type="EnsemblPlants" id="LPERR03G21160.1">
    <property type="protein sequence ID" value="LPERR03G21160.1"/>
    <property type="gene ID" value="LPERR03G21160"/>
</dbReference>
<comment type="domain">
    <text evidence="10">The PAL motif is required for normal active site conformation.</text>
</comment>
<dbReference type="GO" id="GO:0042500">
    <property type="term" value="F:aspartic endopeptidase activity, intramembrane cleaving"/>
    <property type="evidence" value="ECO:0007669"/>
    <property type="project" value="InterPro"/>
</dbReference>
<dbReference type="Gene3D" id="1.10.472.100">
    <property type="entry name" value="Presenilin"/>
    <property type="match status" value="1"/>
</dbReference>
<dbReference type="eggNOG" id="KOG2736">
    <property type="taxonomic scope" value="Eukaryota"/>
</dbReference>
<keyword evidence="12" id="KW-1185">Reference proteome</keyword>
<dbReference type="InterPro" id="IPR042524">
    <property type="entry name" value="Presenilin_C"/>
</dbReference>
<protein>
    <recommendedName>
        <fullName evidence="10">Presenilin</fullName>
        <ecNumber evidence="10">3.4.23.-</ecNumber>
    </recommendedName>
</protein>
<keyword evidence="10" id="KW-0378">Hydrolase</keyword>
<feature type="transmembrane region" description="Helical" evidence="10">
    <location>
        <begin position="117"/>
        <end position="138"/>
    </location>
</feature>
<reference evidence="11 12" key="1">
    <citation type="submission" date="2012-08" db="EMBL/GenBank/DDBJ databases">
        <title>Oryza genome evolution.</title>
        <authorList>
            <person name="Wing R.A."/>
        </authorList>
    </citation>
    <scope>NUCLEOTIDE SEQUENCE</scope>
</reference>
<name>A0A0D9VW82_9ORYZ</name>
<evidence type="ECO:0000256" key="9">
    <source>
        <dbReference type="ARBA" id="ARBA00062638"/>
    </source>
</evidence>
<dbReference type="GO" id="GO:0016485">
    <property type="term" value="P:protein processing"/>
    <property type="evidence" value="ECO:0007669"/>
    <property type="project" value="InterPro"/>
</dbReference>
<keyword evidence="5 10" id="KW-1133">Transmembrane helix</keyword>
<evidence type="ECO:0000256" key="5">
    <source>
        <dbReference type="ARBA" id="ARBA00022989"/>
    </source>
</evidence>
<dbReference type="SMART" id="SM00730">
    <property type="entry name" value="PSN"/>
    <property type="match status" value="1"/>
</dbReference>
<keyword evidence="4 10" id="KW-0914">Notch signaling pathway</keyword>
<comment type="subunit">
    <text evidence="9">Homodimer. Probable component of the gamma-secretase complex, a complex composed of a presenilin homodimer, nicastrin, APH1 and PEN2.</text>
</comment>
<keyword evidence="2 10" id="KW-0812">Transmembrane</keyword>
<dbReference type="GO" id="GO:0070765">
    <property type="term" value="C:gamma-secretase complex"/>
    <property type="evidence" value="ECO:0007669"/>
    <property type="project" value="TreeGrafter"/>
</dbReference>
<evidence type="ECO:0000313" key="11">
    <source>
        <dbReference type="EnsemblPlants" id="LPERR03G21160.1"/>
    </source>
</evidence>
<dbReference type="GO" id="GO:0006509">
    <property type="term" value="P:membrane protein ectodomain proteolysis"/>
    <property type="evidence" value="ECO:0007669"/>
    <property type="project" value="TreeGrafter"/>
</dbReference>
<accession>A0A0D9VW82</accession>
<feature type="transmembrane region" description="Helical" evidence="10">
    <location>
        <begin position="81"/>
        <end position="105"/>
    </location>
</feature>
<dbReference type="GO" id="GO:0007219">
    <property type="term" value="P:Notch signaling pathway"/>
    <property type="evidence" value="ECO:0007669"/>
    <property type="project" value="UniProtKB-KW"/>
</dbReference>
<dbReference type="InterPro" id="IPR006639">
    <property type="entry name" value="Preselin/SPP"/>
</dbReference>
<keyword evidence="10" id="KW-0645">Protease</keyword>
<feature type="transmembrane region" description="Helical" evidence="10">
    <location>
        <begin position="430"/>
        <end position="449"/>
    </location>
</feature>
<reference evidence="11" key="3">
    <citation type="submission" date="2015-04" db="UniProtKB">
        <authorList>
            <consortium name="EnsemblPlants"/>
        </authorList>
    </citation>
    <scope>IDENTIFICATION</scope>
</reference>
<evidence type="ECO:0000256" key="2">
    <source>
        <dbReference type="ARBA" id="ARBA00022692"/>
    </source>
</evidence>
<evidence type="ECO:0000256" key="10">
    <source>
        <dbReference type="RuleBase" id="RU361148"/>
    </source>
</evidence>